<dbReference type="Gene3D" id="3.30.70.1220">
    <property type="entry name" value="TFB5-like"/>
    <property type="match status" value="1"/>
</dbReference>
<evidence type="ECO:0000256" key="8">
    <source>
        <dbReference type="RuleBase" id="RU368032"/>
    </source>
</evidence>
<comment type="similarity">
    <text evidence="2 8">Belongs to the TFB5 family.</text>
</comment>
<keyword evidence="4 8" id="KW-0805">Transcription regulation</keyword>
<dbReference type="InterPro" id="IPR035935">
    <property type="entry name" value="TFB5-like_sf"/>
</dbReference>
<keyword evidence="7 8" id="KW-0539">Nucleus</keyword>
<keyword evidence="6 8" id="KW-0234">DNA repair</keyword>
<reference evidence="9" key="1">
    <citation type="submission" date="2021-01" db="EMBL/GenBank/DDBJ databases">
        <title>Adiantum capillus-veneris genome.</title>
        <authorList>
            <person name="Fang Y."/>
            <person name="Liao Q."/>
        </authorList>
    </citation>
    <scope>NUCLEOTIDE SEQUENCE</scope>
    <source>
        <strain evidence="9">H3</strain>
        <tissue evidence="9">Leaf</tissue>
    </source>
</reference>
<dbReference type="Proteomes" id="UP000886520">
    <property type="component" value="Chromosome 2"/>
</dbReference>
<evidence type="ECO:0000313" key="9">
    <source>
        <dbReference type="EMBL" id="KAI5082343.1"/>
    </source>
</evidence>
<keyword evidence="3 8" id="KW-0227">DNA damage</keyword>
<evidence type="ECO:0000256" key="1">
    <source>
        <dbReference type="ARBA" id="ARBA00004123"/>
    </source>
</evidence>
<dbReference type="SUPFAM" id="SSF142897">
    <property type="entry name" value="TFB5-like"/>
    <property type="match status" value="1"/>
</dbReference>
<dbReference type="Pfam" id="PF06331">
    <property type="entry name" value="Tfb5"/>
    <property type="match status" value="1"/>
</dbReference>
<proteinExistence type="inferred from homology"/>
<dbReference type="EMBL" id="JABFUD020000003">
    <property type="protein sequence ID" value="KAI5082343.1"/>
    <property type="molecule type" value="Genomic_DNA"/>
</dbReference>
<dbReference type="InterPro" id="IPR009400">
    <property type="entry name" value="TFIIH_TTDA/Tfb5"/>
</dbReference>
<evidence type="ECO:0000256" key="7">
    <source>
        <dbReference type="ARBA" id="ARBA00023242"/>
    </source>
</evidence>
<dbReference type="PANTHER" id="PTHR28580:SF1">
    <property type="entry name" value="GENERAL TRANSCRIPTION FACTOR IIH SUBUNIT 5"/>
    <property type="match status" value="1"/>
</dbReference>
<dbReference type="OrthoDB" id="354at2759"/>
<comment type="subunit">
    <text evidence="8">Component of the 7-subunit TFIIH core complex.</text>
</comment>
<name>A0A9D4ZNQ6_ADICA</name>
<evidence type="ECO:0000256" key="5">
    <source>
        <dbReference type="ARBA" id="ARBA00023163"/>
    </source>
</evidence>
<dbReference type="AlphaFoldDB" id="A0A9D4ZNQ6"/>
<comment type="subcellular location">
    <subcellularLocation>
        <location evidence="1 8">Nucleus</location>
    </subcellularLocation>
</comment>
<dbReference type="GO" id="GO:0006294">
    <property type="term" value="P:nucleotide-excision repair, preincision complex assembly"/>
    <property type="evidence" value="ECO:0007669"/>
    <property type="project" value="TreeGrafter"/>
</dbReference>
<evidence type="ECO:0000256" key="6">
    <source>
        <dbReference type="ARBA" id="ARBA00023204"/>
    </source>
</evidence>
<protein>
    <recommendedName>
        <fullName evidence="8">General transcription and DNA repair factor IIH subunit TFB5</fullName>
    </recommendedName>
</protein>
<dbReference type="GO" id="GO:0006367">
    <property type="term" value="P:transcription initiation at RNA polymerase II promoter"/>
    <property type="evidence" value="ECO:0007669"/>
    <property type="project" value="UniProtKB-UniRule"/>
</dbReference>
<evidence type="ECO:0000256" key="4">
    <source>
        <dbReference type="ARBA" id="ARBA00023015"/>
    </source>
</evidence>
<dbReference type="SMART" id="SM01395">
    <property type="entry name" value="Tbf5"/>
    <property type="match status" value="1"/>
</dbReference>
<dbReference type="PANTHER" id="PTHR28580">
    <property type="entry name" value="GENERAL TRANSCRIPTION FACTOR IIH SUBUNIT 5"/>
    <property type="match status" value="1"/>
</dbReference>
<comment type="caution">
    <text evidence="9">The sequence shown here is derived from an EMBL/GenBank/DDBJ whole genome shotgun (WGS) entry which is preliminary data.</text>
</comment>
<accession>A0A9D4ZNQ6</accession>
<sequence>MVNAIKGCYIECDIPMAQLIVHMNESMPNAHKFIIHVLDETRLFVQENAVDMIRKKIHEFCDSNTFEKPSA</sequence>
<comment type="function">
    <text evidence="8">In NER, TFIIH acts by opening DNA around the lesion to allow the excision of the damaged oligonucleotide and its replacement by a new DNA fragment. In transcription, TFIIH has an essential role in transcription initiation. When the pre-initiation complex (PIC) has been established, TFIIH is required for promoter opening and promoter escape.</text>
</comment>
<dbReference type="GO" id="GO:0000439">
    <property type="term" value="C:transcription factor TFIIH core complex"/>
    <property type="evidence" value="ECO:0007669"/>
    <property type="project" value="UniProtKB-UniRule"/>
</dbReference>
<gene>
    <name evidence="9" type="ORF">GOP47_0002086</name>
</gene>
<keyword evidence="10" id="KW-1185">Reference proteome</keyword>
<keyword evidence="5 8" id="KW-0804">Transcription</keyword>
<dbReference type="GO" id="GO:0005675">
    <property type="term" value="C:transcription factor TFIIH holo complex"/>
    <property type="evidence" value="ECO:0007669"/>
    <property type="project" value="TreeGrafter"/>
</dbReference>
<evidence type="ECO:0000256" key="3">
    <source>
        <dbReference type="ARBA" id="ARBA00022763"/>
    </source>
</evidence>
<organism evidence="9 10">
    <name type="scientific">Adiantum capillus-veneris</name>
    <name type="common">Maidenhair fern</name>
    <dbReference type="NCBI Taxonomy" id="13818"/>
    <lineage>
        <taxon>Eukaryota</taxon>
        <taxon>Viridiplantae</taxon>
        <taxon>Streptophyta</taxon>
        <taxon>Embryophyta</taxon>
        <taxon>Tracheophyta</taxon>
        <taxon>Polypodiopsida</taxon>
        <taxon>Polypodiidae</taxon>
        <taxon>Polypodiales</taxon>
        <taxon>Pteridineae</taxon>
        <taxon>Pteridaceae</taxon>
        <taxon>Vittarioideae</taxon>
        <taxon>Adiantum</taxon>
    </lineage>
</organism>
<evidence type="ECO:0000256" key="2">
    <source>
        <dbReference type="ARBA" id="ARBA00007470"/>
    </source>
</evidence>
<evidence type="ECO:0000313" key="10">
    <source>
        <dbReference type="Proteomes" id="UP000886520"/>
    </source>
</evidence>